<accession>A0ACB9CVE5</accession>
<name>A0ACB9CVE5_CICIN</name>
<sequence>MLSKFIFSENAVKIHILREWNTSSNLILEVWVESFHPPLRGGDVVITLPTFKSRNLPITSPLCLYFTFHNFRSLFNKLKIFINFQSFLV</sequence>
<protein>
    <submittedName>
        <fullName evidence="1">Uncharacterized protein</fullName>
    </submittedName>
</protein>
<gene>
    <name evidence="1" type="ORF">L2E82_28183</name>
</gene>
<proteinExistence type="predicted"/>
<keyword evidence="2" id="KW-1185">Reference proteome</keyword>
<reference evidence="1 2" key="2">
    <citation type="journal article" date="2022" name="Mol. Ecol. Resour.">
        <title>The genomes of chicory, endive, great burdock and yacon provide insights into Asteraceae paleo-polyploidization history and plant inulin production.</title>
        <authorList>
            <person name="Fan W."/>
            <person name="Wang S."/>
            <person name="Wang H."/>
            <person name="Wang A."/>
            <person name="Jiang F."/>
            <person name="Liu H."/>
            <person name="Zhao H."/>
            <person name="Xu D."/>
            <person name="Zhang Y."/>
        </authorList>
    </citation>
    <scope>NUCLEOTIDE SEQUENCE [LARGE SCALE GENOMIC DNA]</scope>
    <source>
        <strain evidence="2">cv. Punajuju</strain>
        <tissue evidence="1">Leaves</tissue>
    </source>
</reference>
<dbReference type="EMBL" id="CM042013">
    <property type="protein sequence ID" value="KAI3738163.1"/>
    <property type="molecule type" value="Genomic_DNA"/>
</dbReference>
<organism evidence="1 2">
    <name type="scientific">Cichorium intybus</name>
    <name type="common">Chicory</name>
    <dbReference type="NCBI Taxonomy" id="13427"/>
    <lineage>
        <taxon>Eukaryota</taxon>
        <taxon>Viridiplantae</taxon>
        <taxon>Streptophyta</taxon>
        <taxon>Embryophyta</taxon>
        <taxon>Tracheophyta</taxon>
        <taxon>Spermatophyta</taxon>
        <taxon>Magnoliopsida</taxon>
        <taxon>eudicotyledons</taxon>
        <taxon>Gunneridae</taxon>
        <taxon>Pentapetalae</taxon>
        <taxon>asterids</taxon>
        <taxon>campanulids</taxon>
        <taxon>Asterales</taxon>
        <taxon>Asteraceae</taxon>
        <taxon>Cichorioideae</taxon>
        <taxon>Cichorieae</taxon>
        <taxon>Cichoriinae</taxon>
        <taxon>Cichorium</taxon>
    </lineage>
</organism>
<evidence type="ECO:0000313" key="1">
    <source>
        <dbReference type="EMBL" id="KAI3738163.1"/>
    </source>
</evidence>
<comment type="caution">
    <text evidence="1">The sequence shown here is derived from an EMBL/GenBank/DDBJ whole genome shotgun (WGS) entry which is preliminary data.</text>
</comment>
<reference evidence="2" key="1">
    <citation type="journal article" date="2022" name="Mol. Ecol. Resour.">
        <title>The genomes of chicory, endive, great burdock and yacon provide insights into Asteraceae palaeo-polyploidization history and plant inulin production.</title>
        <authorList>
            <person name="Fan W."/>
            <person name="Wang S."/>
            <person name="Wang H."/>
            <person name="Wang A."/>
            <person name="Jiang F."/>
            <person name="Liu H."/>
            <person name="Zhao H."/>
            <person name="Xu D."/>
            <person name="Zhang Y."/>
        </authorList>
    </citation>
    <scope>NUCLEOTIDE SEQUENCE [LARGE SCALE GENOMIC DNA]</scope>
    <source>
        <strain evidence="2">cv. Punajuju</strain>
    </source>
</reference>
<evidence type="ECO:0000313" key="2">
    <source>
        <dbReference type="Proteomes" id="UP001055811"/>
    </source>
</evidence>
<dbReference type="Proteomes" id="UP001055811">
    <property type="component" value="Linkage Group LG05"/>
</dbReference>